<feature type="region of interest" description="Disordered" evidence="1">
    <location>
        <begin position="75"/>
        <end position="96"/>
    </location>
</feature>
<accession>A0A5B8RH19</accession>
<dbReference type="PROSITE" id="PS01031">
    <property type="entry name" value="SHSP"/>
    <property type="match status" value="1"/>
</dbReference>
<proteinExistence type="predicted"/>
<evidence type="ECO:0000256" key="1">
    <source>
        <dbReference type="SAM" id="MobiDB-lite"/>
    </source>
</evidence>
<dbReference type="EMBL" id="MN079122">
    <property type="protein sequence ID" value="QEA06037.1"/>
    <property type="molecule type" value="Genomic_DNA"/>
</dbReference>
<dbReference type="Gene3D" id="2.60.40.790">
    <property type="match status" value="1"/>
</dbReference>
<dbReference type="InterPro" id="IPR031107">
    <property type="entry name" value="Small_HSP"/>
</dbReference>
<organism evidence="3">
    <name type="scientific">uncultured organism</name>
    <dbReference type="NCBI Taxonomy" id="155900"/>
    <lineage>
        <taxon>unclassified sequences</taxon>
        <taxon>environmental samples</taxon>
    </lineage>
</organism>
<sequence>MAIRRYEPWGLLNELSRELGRLSESAETGDSSSLATSDWTPAVDIREETDRYVIHADLPGVRPEDIEVHMEGGMLSISGRRESHTNEAGEGYKRVERASGSFSRRFSLPDTADPSGITARCDQGVLEVSIPKQEKTRPRRIQVEG</sequence>
<feature type="domain" description="SHSP" evidence="2">
    <location>
        <begin position="34"/>
        <end position="145"/>
    </location>
</feature>
<protein>
    <recommendedName>
        <fullName evidence="2">SHSP domain-containing protein</fullName>
    </recommendedName>
</protein>
<dbReference type="Pfam" id="PF00011">
    <property type="entry name" value="HSP20"/>
    <property type="match status" value="1"/>
</dbReference>
<dbReference type="CDD" id="cd06464">
    <property type="entry name" value="ACD_sHsps-like"/>
    <property type="match status" value="1"/>
</dbReference>
<feature type="compositionally biased region" description="Basic and acidic residues" evidence="1">
    <location>
        <begin position="79"/>
        <end position="96"/>
    </location>
</feature>
<name>A0A5B8RH19_9ZZZZ</name>
<gene>
    <name evidence="3" type="ORF">KBTEX_02366</name>
</gene>
<evidence type="ECO:0000313" key="3">
    <source>
        <dbReference type="EMBL" id="QEA06037.1"/>
    </source>
</evidence>
<dbReference type="AlphaFoldDB" id="A0A5B8RH19"/>
<evidence type="ECO:0000259" key="2">
    <source>
        <dbReference type="PROSITE" id="PS01031"/>
    </source>
</evidence>
<dbReference type="PANTHER" id="PTHR11527">
    <property type="entry name" value="HEAT-SHOCK PROTEIN 20 FAMILY MEMBER"/>
    <property type="match status" value="1"/>
</dbReference>
<dbReference type="InterPro" id="IPR008978">
    <property type="entry name" value="HSP20-like_chaperone"/>
</dbReference>
<dbReference type="SUPFAM" id="SSF49764">
    <property type="entry name" value="HSP20-like chaperones"/>
    <property type="match status" value="1"/>
</dbReference>
<dbReference type="InterPro" id="IPR002068">
    <property type="entry name" value="A-crystallin/Hsp20_dom"/>
</dbReference>
<reference evidence="3" key="1">
    <citation type="submission" date="2019-06" db="EMBL/GenBank/DDBJ databases">
        <authorList>
            <person name="Murdoch R.W."/>
            <person name="Fathepure B."/>
        </authorList>
    </citation>
    <scope>NUCLEOTIDE SEQUENCE</scope>
</reference>